<organism evidence="1 2">
    <name type="scientific">Polymorphospora lycopeni</name>
    <dbReference type="NCBI Taxonomy" id="3140240"/>
    <lineage>
        <taxon>Bacteria</taxon>
        <taxon>Bacillati</taxon>
        <taxon>Actinomycetota</taxon>
        <taxon>Actinomycetes</taxon>
        <taxon>Micromonosporales</taxon>
        <taxon>Micromonosporaceae</taxon>
        <taxon>Polymorphospora</taxon>
    </lineage>
</organism>
<keyword evidence="2" id="KW-1185">Reference proteome</keyword>
<gene>
    <name evidence="1" type="ORF">AAFH96_11650</name>
</gene>
<accession>A0ABV5CP32</accession>
<sequence>MTSFTLVFRTGGDDLRSNSEVMPFLTTRYGDVELQHFRSGFGNNSTHTKVLGLHNLNWTVNSCDVTGLKLRMLSHNGPFQTDDNWNLDAVTMYGYGQNGAYSYYFHAAGTPLKRFTGSSQWWSQLG</sequence>
<evidence type="ECO:0000313" key="1">
    <source>
        <dbReference type="EMBL" id="MFB6393760.1"/>
    </source>
</evidence>
<name>A0ABV5CP32_9ACTN</name>
<protein>
    <submittedName>
        <fullName evidence="1">Uncharacterized protein</fullName>
    </submittedName>
</protein>
<dbReference type="Proteomes" id="UP001582793">
    <property type="component" value="Unassembled WGS sequence"/>
</dbReference>
<reference evidence="1 2" key="1">
    <citation type="submission" date="2024-04" db="EMBL/GenBank/DDBJ databases">
        <title>Polymorphospora sp. isolated from Baiyangdian Lake in Xiong'an New Area.</title>
        <authorList>
            <person name="Zhang X."/>
            <person name="Liu J."/>
        </authorList>
    </citation>
    <scope>NUCLEOTIDE SEQUENCE [LARGE SCALE GENOMIC DNA]</scope>
    <source>
        <strain evidence="1 2">2-325</strain>
    </source>
</reference>
<dbReference type="EMBL" id="JBCGDC010000026">
    <property type="protein sequence ID" value="MFB6393760.1"/>
    <property type="molecule type" value="Genomic_DNA"/>
</dbReference>
<proteinExistence type="predicted"/>
<evidence type="ECO:0000313" key="2">
    <source>
        <dbReference type="Proteomes" id="UP001582793"/>
    </source>
</evidence>
<dbReference type="RefSeq" id="WP_375734120.1">
    <property type="nucleotide sequence ID" value="NZ_JBCGDC010000026.1"/>
</dbReference>
<comment type="caution">
    <text evidence="1">The sequence shown here is derived from an EMBL/GenBank/DDBJ whole genome shotgun (WGS) entry which is preliminary data.</text>
</comment>